<dbReference type="EMBL" id="JANAFB010000030">
    <property type="protein sequence ID" value="MCP3426603.1"/>
    <property type="molecule type" value="Genomic_DNA"/>
</dbReference>
<name>A0A9X2HKI2_9MICC</name>
<feature type="region of interest" description="Disordered" evidence="1">
    <location>
        <begin position="1"/>
        <end position="117"/>
    </location>
</feature>
<comment type="caution">
    <text evidence="2">The sequence shown here is derived from an EMBL/GenBank/DDBJ whole genome shotgun (WGS) entry which is preliminary data.</text>
</comment>
<organism evidence="2 3">
    <name type="scientific">Rothia santali</name>
    <dbReference type="NCBI Taxonomy" id="2949643"/>
    <lineage>
        <taxon>Bacteria</taxon>
        <taxon>Bacillati</taxon>
        <taxon>Actinomycetota</taxon>
        <taxon>Actinomycetes</taxon>
        <taxon>Micrococcales</taxon>
        <taxon>Micrococcaceae</taxon>
        <taxon>Rothia</taxon>
    </lineage>
</organism>
<accession>A0A9X2HKI2</accession>
<dbReference type="AlphaFoldDB" id="A0A9X2HKI2"/>
<feature type="compositionally biased region" description="Basic and acidic residues" evidence="1">
    <location>
        <begin position="1"/>
        <end position="51"/>
    </location>
</feature>
<evidence type="ECO:0000313" key="3">
    <source>
        <dbReference type="Proteomes" id="UP001139502"/>
    </source>
</evidence>
<reference evidence="2" key="1">
    <citation type="submission" date="2022-06" db="EMBL/GenBank/DDBJ databases">
        <title>Rothia sp. isolated from sandalwood seedling.</title>
        <authorList>
            <person name="Tuikhar N."/>
            <person name="Kirdat K."/>
            <person name="Thorat V."/>
            <person name="Swetha P."/>
            <person name="Padma S."/>
            <person name="Sundararaj R."/>
            <person name="Yadav A."/>
        </authorList>
    </citation>
    <scope>NUCLEOTIDE SEQUENCE</scope>
    <source>
        <strain evidence="2">AR01</strain>
    </source>
</reference>
<evidence type="ECO:0000313" key="2">
    <source>
        <dbReference type="EMBL" id="MCP3426603.1"/>
    </source>
</evidence>
<keyword evidence="3" id="KW-1185">Reference proteome</keyword>
<gene>
    <name evidence="2" type="ORF">NBM05_11465</name>
</gene>
<dbReference type="RefSeq" id="WP_254167476.1">
    <property type="nucleotide sequence ID" value="NZ_JANAFB010000030.1"/>
</dbReference>
<feature type="compositionally biased region" description="Basic and acidic residues" evidence="1">
    <location>
        <begin position="61"/>
        <end position="97"/>
    </location>
</feature>
<evidence type="ECO:0000256" key="1">
    <source>
        <dbReference type="SAM" id="MobiDB-lite"/>
    </source>
</evidence>
<protein>
    <submittedName>
        <fullName evidence="2">Uncharacterized protein</fullName>
    </submittedName>
</protein>
<dbReference type="Proteomes" id="UP001139502">
    <property type="component" value="Unassembled WGS sequence"/>
</dbReference>
<sequence length="117" mass="13321">MQRDGDGQQRERDVVDDRLRVQREDAAHLPRDAEDQQQEPEHGDDHVRAPEALRVLGAEAQVDRHEGEQDGEEDLPRDGDGIREVRELAQGLDDGRGGEGQGRWQRFHAGQSIDLRR</sequence>
<proteinExistence type="predicted"/>